<protein>
    <submittedName>
        <fullName evidence="2">Uncharacterized protein</fullName>
    </submittedName>
</protein>
<evidence type="ECO:0000313" key="2">
    <source>
        <dbReference type="EMBL" id="KKM81619.1"/>
    </source>
</evidence>
<accession>A0A0F9KHJ7</accession>
<dbReference type="EMBL" id="LAZR01007992">
    <property type="protein sequence ID" value="KKM81619.1"/>
    <property type="molecule type" value="Genomic_DNA"/>
</dbReference>
<organism evidence="2">
    <name type="scientific">marine sediment metagenome</name>
    <dbReference type="NCBI Taxonomy" id="412755"/>
    <lineage>
        <taxon>unclassified sequences</taxon>
        <taxon>metagenomes</taxon>
        <taxon>ecological metagenomes</taxon>
    </lineage>
</organism>
<comment type="caution">
    <text evidence="2">The sequence shown here is derived from an EMBL/GenBank/DDBJ whole genome shotgun (WGS) entry which is preliminary data.</text>
</comment>
<name>A0A0F9KHJ7_9ZZZZ</name>
<keyword evidence="1" id="KW-0812">Transmembrane</keyword>
<feature type="transmembrane region" description="Helical" evidence="1">
    <location>
        <begin position="307"/>
        <end position="332"/>
    </location>
</feature>
<dbReference type="AlphaFoldDB" id="A0A0F9KHJ7"/>
<sequence length="415" mass="44415">EKVASKQLESFKAQIKLTTDSLKVMIIELVNTVMPMFGLKGGLADVRFALERAEWWIKGNTEAIATWVNVIAKSVKLAVQLFNLFGVTIESTFKMVGDVLGNIGALMVGIFTFDLNLIKVSLGELKDNFIEDMQPVRDALVESADAAIALAKAIGKVWSAAPVRRPQGGQAPGSQPSEEPFDPFANTVWGPPIYEGYDLTLPDDLEARIRDSIKELAEQMAKFSNEAFMNAIGEMASVIESGLEETIGDAIFNGLEAAFDTGNLLKFFEHFGKTLLAGFGDILVQLGKILIQYGLTMEALRPFLMNIFTAGPAAIAAGAALIALGSAFSSIVSSSGGAARGTATAGAFREPNFGFAQQQANVSRQTISMGSAPTVQPQPAVNNFITVIGPDDPTAQRQLTELLVKAQRRGLVLVP</sequence>
<keyword evidence="1" id="KW-0472">Membrane</keyword>
<gene>
    <name evidence="2" type="ORF">LCGC14_1327990</name>
</gene>
<evidence type="ECO:0000256" key="1">
    <source>
        <dbReference type="SAM" id="Phobius"/>
    </source>
</evidence>
<reference evidence="2" key="1">
    <citation type="journal article" date="2015" name="Nature">
        <title>Complex archaea that bridge the gap between prokaryotes and eukaryotes.</title>
        <authorList>
            <person name="Spang A."/>
            <person name="Saw J.H."/>
            <person name="Jorgensen S.L."/>
            <person name="Zaremba-Niedzwiedzka K."/>
            <person name="Martijn J."/>
            <person name="Lind A.E."/>
            <person name="van Eijk R."/>
            <person name="Schleper C."/>
            <person name="Guy L."/>
            <person name="Ettema T.J."/>
        </authorList>
    </citation>
    <scope>NUCLEOTIDE SEQUENCE</scope>
</reference>
<keyword evidence="1" id="KW-1133">Transmembrane helix</keyword>
<proteinExistence type="predicted"/>
<feature type="non-terminal residue" evidence="2">
    <location>
        <position position="1"/>
    </location>
</feature>